<dbReference type="Pfam" id="PF04237">
    <property type="entry name" value="YjbR"/>
    <property type="match status" value="1"/>
</dbReference>
<dbReference type="InterPro" id="IPR001555">
    <property type="entry name" value="GART_AS"/>
</dbReference>
<dbReference type="InterPro" id="IPR036477">
    <property type="entry name" value="Formyl_transf_N_sf"/>
</dbReference>
<comment type="caution">
    <text evidence="8">The sequence shown here is derived from an EMBL/GenBank/DDBJ whole genome shotgun (WGS) entry which is preliminary data.</text>
</comment>
<accession>A0A437GXQ3</accession>
<keyword evidence="2 6" id="KW-0808">Transferase</keyword>
<feature type="binding site" evidence="6">
    <location>
        <begin position="15"/>
        <end position="17"/>
    </location>
    <ligand>
        <name>N(1)-(5-phospho-beta-D-ribosyl)glycinamide</name>
        <dbReference type="ChEBI" id="CHEBI:143788"/>
    </ligand>
</feature>
<evidence type="ECO:0000313" key="9">
    <source>
        <dbReference type="Proteomes" id="UP000283003"/>
    </source>
</evidence>
<dbReference type="SUPFAM" id="SSF142906">
    <property type="entry name" value="YjbR-like"/>
    <property type="match status" value="1"/>
</dbReference>
<feature type="site" description="Raises pKa of active site His" evidence="6">
    <location>
        <position position="147"/>
    </location>
</feature>
<protein>
    <recommendedName>
        <fullName evidence="6">Phosphoribosylglycinamide formyltransferase</fullName>
        <ecNumber evidence="6">2.1.2.2</ecNumber>
    </recommendedName>
    <alternativeName>
        <fullName evidence="6">5'-phosphoribosylglycinamide transformylase</fullName>
    </alternativeName>
    <alternativeName>
        <fullName evidence="6">GAR transformylase</fullName>
        <shortName evidence="6">GART</shortName>
    </alternativeName>
</protein>
<dbReference type="OrthoDB" id="9806170at2"/>
<dbReference type="GO" id="GO:0006189">
    <property type="term" value="P:'de novo' IMP biosynthetic process"/>
    <property type="evidence" value="ECO:0007669"/>
    <property type="project" value="UniProtKB-UniRule"/>
</dbReference>
<dbReference type="PANTHER" id="PTHR43369:SF2">
    <property type="entry name" value="PHOSPHORIBOSYLGLYCINAMIDE FORMYLTRANSFERASE"/>
    <property type="match status" value="1"/>
</dbReference>
<name>A0A437GXQ3_9SPHN</name>
<dbReference type="UniPathway" id="UPA00074">
    <property type="reaction ID" value="UER00126"/>
</dbReference>
<feature type="binding site" evidence="6">
    <location>
        <begin position="92"/>
        <end position="95"/>
    </location>
    <ligand>
        <name>(6R)-10-formyltetrahydrofolate</name>
        <dbReference type="ChEBI" id="CHEBI:195366"/>
    </ligand>
</feature>
<evidence type="ECO:0000256" key="5">
    <source>
        <dbReference type="ARBA" id="ARBA00047664"/>
    </source>
</evidence>
<feature type="binding site" evidence="6">
    <location>
        <position position="109"/>
    </location>
    <ligand>
        <name>(6R)-10-formyltetrahydrofolate</name>
        <dbReference type="ChEBI" id="CHEBI:195366"/>
    </ligand>
</feature>
<comment type="function">
    <text evidence="6">Catalyzes the transfer of a formyl group from 10-formyltetrahydrofolate to 5-phospho-ribosyl-glycinamide (GAR), producing 5-phospho-ribosyl-N-formylglycinamide (FGAR) and tetrahydrofolate.</text>
</comment>
<dbReference type="SUPFAM" id="SSF53328">
    <property type="entry name" value="Formyltransferase"/>
    <property type="match status" value="1"/>
</dbReference>
<feature type="active site" description="Proton donor" evidence="6">
    <location>
        <position position="111"/>
    </location>
</feature>
<gene>
    <name evidence="6" type="primary">purN</name>
    <name evidence="8" type="ORF">EKN06_08025</name>
</gene>
<keyword evidence="3 6" id="KW-0658">Purine biosynthesis</keyword>
<dbReference type="InterPro" id="IPR038056">
    <property type="entry name" value="YjbR-like_sf"/>
</dbReference>
<dbReference type="AlphaFoldDB" id="A0A437GXQ3"/>
<dbReference type="CDD" id="cd08645">
    <property type="entry name" value="FMT_core_GART"/>
    <property type="match status" value="1"/>
</dbReference>
<evidence type="ECO:0000256" key="1">
    <source>
        <dbReference type="ARBA" id="ARBA00005054"/>
    </source>
</evidence>
<organism evidence="8 9">
    <name type="scientific">Croceicoccus ponticola</name>
    <dbReference type="NCBI Taxonomy" id="2217664"/>
    <lineage>
        <taxon>Bacteria</taxon>
        <taxon>Pseudomonadati</taxon>
        <taxon>Pseudomonadota</taxon>
        <taxon>Alphaproteobacteria</taxon>
        <taxon>Sphingomonadales</taxon>
        <taxon>Erythrobacteraceae</taxon>
        <taxon>Croceicoccus</taxon>
    </lineage>
</organism>
<feature type="domain" description="Formyl transferase N-terminal" evidence="7">
    <location>
        <begin position="6"/>
        <end position="183"/>
    </location>
</feature>
<reference evidence="8 9" key="1">
    <citation type="submission" date="2018-12" db="EMBL/GenBank/DDBJ databases">
        <title>Croceicoccus ponticola sp. nov., a lipolytic bacterium isolated from seawater.</title>
        <authorList>
            <person name="Yoon J.-H."/>
        </authorList>
    </citation>
    <scope>NUCLEOTIDE SEQUENCE [LARGE SCALE GENOMIC DNA]</scope>
    <source>
        <strain evidence="8 9">GM-16</strain>
    </source>
</reference>
<keyword evidence="9" id="KW-1185">Reference proteome</keyword>
<evidence type="ECO:0000256" key="3">
    <source>
        <dbReference type="ARBA" id="ARBA00022755"/>
    </source>
</evidence>
<dbReference type="EMBL" id="RXOL01000003">
    <property type="protein sequence ID" value="RVQ67188.1"/>
    <property type="molecule type" value="Genomic_DNA"/>
</dbReference>
<sequence length="320" mass="35071">MPIRAKVAVLISGTGSNMAALLYASRRDDCPYEIVLVGSNDPEAGGLALAKAEGIATFALPHKGMKRAEHDAAMERAVLDAGAQYIALAGYMRILSPEFVSRWEGRMLNIHPSLLPKYKGLDTHARAIEAGDSHAGCSVHLVTAELDDGPVLGQTPVAVVPGDTPATLAGRVLFAEHQLYSRMLEKLVTRPFRADWLLERVGEIALALPEAEPRDSHGAPGWRTGGKSGKFFAYFNDQHHGEPHIAVLVKTDGPDELAALVERDPDIWFRPAYYGASGWAGLILNRPGVDWDHVNHWLMRSWRQVAPKRLTRFMDAADEF</sequence>
<feature type="binding site" evidence="6">
    <location>
        <position position="67"/>
    </location>
    <ligand>
        <name>(6R)-10-formyltetrahydrofolate</name>
        <dbReference type="ChEBI" id="CHEBI:195366"/>
    </ligand>
</feature>
<dbReference type="HAMAP" id="MF_01930">
    <property type="entry name" value="PurN"/>
    <property type="match status" value="1"/>
</dbReference>
<evidence type="ECO:0000259" key="7">
    <source>
        <dbReference type="Pfam" id="PF00551"/>
    </source>
</evidence>
<dbReference type="InterPro" id="IPR004607">
    <property type="entry name" value="GART"/>
</dbReference>
<dbReference type="RefSeq" id="WP_127612697.1">
    <property type="nucleotide sequence ID" value="NZ_RXOL01000003.1"/>
</dbReference>
<dbReference type="InterPro" id="IPR058532">
    <property type="entry name" value="YjbR/MT2646/Rv2570-like"/>
</dbReference>
<dbReference type="GO" id="GO:0005829">
    <property type="term" value="C:cytosol"/>
    <property type="evidence" value="ECO:0007669"/>
    <property type="project" value="TreeGrafter"/>
</dbReference>
<comment type="catalytic activity">
    <reaction evidence="5 6">
        <text>N(1)-(5-phospho-beta-D-ribosyl)glycinamide + (6R)-10-formyltetrahydrofolate = N(2)-formyl-N(1)-(5-phospho-beta-D-ribosyl)glycinamide + (6S)-5,6,7,8-tetrahydrofolate + H(+)</text>
        <dbReference type="Rhea" id="RHEA:15053"/>
        <dbReference type="ChEBI" id="CHEBI:15378"/>
        <dbReference type="ChEBI" id="CHEBI:57453"/>
        <dbReference type="ChEBI" id="CHEBI:143788"/>
        <dbReference type="ChEBI" id="CHEBI:147286"/>
        <dbReference type="ChEBI" id="CHEBI:195366"/>
        <dbReference type="EC" id="2.1.2.2"/>
    </reaction>
</comment>
<dbReference type="EC" id="2.1.2.2" evidence="6"/>
<dbReference type="Gene3D" id="3.90.1150.30">
    <property type="match status" value="1"/>
</dbReference>
<comment type="similarity">
    <text evidence="4 6">Belongs to the GART family.</text>
</comment>
<evidence type="ECO:0000256" key="4">
    <source>
        <dbReference type="ARBA" id="ARBA00038440"/>
    </source>
</evidence>
<dbReference type="Proteomes" id="UP000283003">
    <property type="component" value="Unassembled WGS sequence"/>
</dbReference>
<dbReference type="GO" id="GO:0004644">
    <property type="term" value="F:phosphoribosylglycinamide formyltransferase activity"/>
    <property type="evidence" value="ECO:0007669"/>
    <property type="project" value="UniProtKB-UniRule"/>
</dbReference>
<dbReference type="PROSITE" id="PS00373">
    <property type="entry name" value="GART"/>
    <property type="match status" value="1"/>
</dbReference>
<evidence type="ECO:0000256" key="6">
    <source>
        <dbReference type="HAMAP-Rule" id="MF_01930"/>
    </source>
</evidence>
<comment type="pathway">
    <text evidence="1 6">Purine metabolism; IMP biosynthesis via de novo pathway; N(2)-formyl-N(1)-(5-phospho-D-ribosyl)glycinamide from N(1)-(5-phospho-D-ribosyl)glycinamide (10-formyl THF route): step 1/1.</text>
</comment>
<evidence type="ECO:0000256" key="2">
    <source>
        <dbReference type="ARBA" id="ARBA00022679"/>
    </source>
</evidence>
<evidence type="ECO:0000313" key="8">
    <source>
        <dbReference type="EMBL" id="RVQ67188.1"/>
    </source>
</evidence>
<dbReference type="PANTHER" id="PTHR43369">
    <property type="entry name" value="PHOSPHORIBOSYLGLYCINAMIDE FORMYLTRANSFERASE"/>
    <property type="match status" value="1"/>
</dbReference>
<dbReference type="NCBIfam" id="TIGR00639">
    <property type="entry name" value="PurN"/>
    <property type="match status" value="1"/>
</dbReference>
<dbReference type="Gene3D" id="3.40.50.170">
    <property type="entry name" value="Formyl transferase, N-terminal domain"/>
    <property type="match status" value="1"/>
</dbReference>
<proteinExistence type="inferred from homology"/>
<dbReference type="InterPro" id="IPR002376">
    <property type="entry name" value="Formyl_transf_N"/>
</dbReference>
<dbReference type="Pfam" id="PF00551">
    <property type="entry name" value="Formyl_trans_N"/>
    <property type="match status" value="1"/>
</dbReference>